<gene>
    <name evidence="1" type="ORF">GCM10012275_52730</name>
</gene>
<protein>
    <submittedName>
        <fullName evidence="1">Uncharacterized protein</fullName>
    </submittedName>
</protein>
<reference evidence="1" key="2">
    <citation type="submission" date="2020-09" db="EMBL/GenBank/DDBJ databases">
        <authorList>
            <person name="Sun Q."/>
            <person name="Zhou Y."/>
        </authorList>
    </citation>
    <scope>NUCLEOTIDE SEQUENCE</scope>
    <source>
        <strain evidence="1">CGMCC 4.5737</strain>
    </source>
</reference>
<name>A0A8J3FXM9_9PSEU</name>
<comment type="caution">
    <text evidence="1">The sequence shown here is derived from an EMBL/GenBank/DDBJ whole genome shotgun (WGS) entry which is preliminary data.</text>
</comment>
<accession>A0A8J3FXM9</accession>
<keyword evidence="2" id="KW-1185">Reference proteome</keyword>
<evidence type="ECO:0000313" key="1">
    <source>
        <dbReference type="EMBL" id="GGM75502.1"/>
    </source>
</evidence>
<dbReference type="AlphaFoldDB" id="A0A8J3FXM9"/>
<sequence length="103" mass="11431">MGKTYKFDRYVQEAKAEPFVLDAGDVEIVIQPPDGETVLEIEQCGSTRVMLELMCGDQFDAVYELVRSQPASVLRDLSLDMARHFSIAPDQAPPGGLRASSRR</sequence>
<dbReference type="Proteomes" id="UP000637578">
    <property type="component" value="Unassembled WGS sequence"/>
</dbReference>
<proteinExistence type="predicted"/>
<dbReference type="RefSeq" id="WP_189061120.1">
    <property type="nucleotide sequence ID" value="NZ_BMMK01000035.1"/>
</dbReference>
<evidence type="ECO:0000313" key="2">
    <source>
        <dbReference type="Proteomes" id="UP000637578"/>
    </source>
</evidence>
<reference evidence="1" key="1">
    <citation type="journal article" date="2014" name="Int. J. Syst. Evol. Microbiol.">
        <title>Complete genome sequence of Corynebacterium casei LMG S-19264T (=DSM 44701T), isolated from a smear-ripened cheese.</title>
        <authorList>
            <consortium name="US DOE Joint Genome Institute (JGI-PGF)"/>
            <person name="Walter F."/>
            <person name="Albersmeier A."/>
            <person name="Kalinowski J."/>
            <person name="Ruckert C."/>
        </authorList>
    </citation>
    <scope>NUCLEOTIDE SEQUENCE</scope>
    <source>
        <strain evidence="1">CGMCC 4.5737</strain>
    </source>
</reference>
<dbReference type="EMBL" id="BMMK01000035">
    <property type="protein sequence ID" value="GGM75502.1"/>
    <property type="molecule type" value="Genomic_DNA"/>
</dbReference>
<organism evidence="1 2">
    <name type="scientific">Longimycelium tulufanense</name>
    <dbReference type="NCBI Taxonomy" id="907463"/>
    <lineage>
        <taxon>Bacteria</taxon>
        <taxon>Bacillati</taxon>
        <taxon>Actinomycetota</taxon>
        <taxon>Actinomycetes</taxon>
        <taxon>Pseudonocardiales</taxon>
        <taxon>Pseudonocardiaceae</taxon>
        <taxon>Longimycelium</taxon>
    </lineage>
</organism>